<proteinExistence type="predicted"/>
<dbReference type="AlphaFoldDB" id="A0A6B3NGP3"/>
<feature type="transmembrane region" description="Helical" evidence="1">
    <location>
        <begin position="15"/>
        <end position="37"/>
    </location>
</feature>
<sequence>MLKIVTLFEFSRANCIAICTFLVPANLVLTSLTLALMGLARSPQLQARVAAVVALLPAVLIMLHVYTWFAVGVVRTPTFILLLLSFICIGINTWGITHANSLVYLVRGLFSALKRVRV</sequence>
<comment type="caution">
    <text evidence="2">The sequence shown here is derived from an EMBL/GenBank/DDBJ whole genome shotgun (WGS) entry which is preliminary data.</text>
</comment>
<keyword evidence="1" id="KW-1133">Transmembrane helix</keyword>
<evidence type="ECO:0000313" key="2">
    <source>
        <dbReference type="EMBL" id="NER28801.1"/>
    </source>
</evidence>
<evidence type="ECO:0000256" key="1">
    <source>
        <dbReference type="SAM" id="Phobius"/>
    </source>
</evidence>
<feature type="transmembrane region" description="Helical" evidence="1">
    <location>
        <begin position="79"/>
        <end position="106"/>
    </location>
</feature>
<reference evidence="2" key="1">
    <citation type="submission" date="2019-11" db="EMBL/GenBank/DDBJ databases">
        <title>Genomic insights into an expanded diversity of filamentous marine cyanobacteria reveals the extraordinary biosynthetic potential of Moorea and Okeania.</title>
        <authorList>
            <person name="Ferreira Leao T."/>
            <person name="Wang M."/>
            <person name="Moss N."/>
            <person name="Da Silva R."/>
            <person name="Sanders J."/>
            <person name="Nurk S."/>
            <person name="Gurevich A."/>
            <person name="Humphrey G."/>
            <person name="Reher R."/>
            <person name="Zhu Q."/>
            <person name="Belda-Ferre P."/>
            <person name="Glukhov E."/>
            <person name="Rex R."/>
            <person name="Dorrestein P.C."/>
            <person name="Knight R."/>
            <person name="Pevzner P."/>
            <person name="Gerwick W.H."/>
            <person name="Gerwick L."/>
        </authorList>
    </citation>
    <scope>NUCLEOTIDE SEQUENCE</scope>
    <source>
        <strain evidence="2">SIO1C4</strain>
    </source>
</reference>
<keyword evidence="1" id="KW-0812">Transmembrane</keyword>
<accession>A0A6B3NGP3</accession>
<dbReference type="EMBL" id="JAAHFQ010000263">
    <property type="protein sequence ID" value="NER28801.1"/>
    <property type="molecule type" value="Genomic_DNA"/>
</dbReference>
<organism evidence="2">
    <name type="scientific">Symploca sp. SIO1C4</name>
    <dbReference type="NCBI Taxonomy" id="2607765"/>
    <lineage>
        <taxon>Bacteria</taxon>
        <taxon>Bacillati</taxon>
        <taxon>Cyanobacteriota</taxon>
        <taxon>Cyanophyceae</taxon>
        <taxon>Coleofasciculales</taxon>
        <taxon>Coleofasciculaceae</taxon>
        <taxon>Symploca</taxon>
    </lineage>
</organism>
<feature type="transmembrane region" description="Helical" evidence="1">
    <location>
        <begin position="49"/>
        <end position="73"/>
    </location>
</feature>
<protein>
    <submittedName>
        <fullName evidence="2">Uncharacterized protein</fullName>
    </submittedName>
</protein>
<gene>
    <name evidence="2" type="ORF">F6J89_14475</name>
</gene>
<name>A0A6B3NGP3_9CYAN</name>
<keyword evidence="1" id="KW-0472">Membrane</keyword>